<dbReference type="GO" id="GO:0016787">
    <property type="term" value="F:hydrolase activity"/>
    <property type="evidence" value="ECO:0007669"/>
    <property type="project" value="UniProtKB-KW"/>
</dbReference>
<organism evidence="4 5">
    <name type="scientific">Aureimonas altamirensis</name>
    <dbReference type="NCBI Taxonomy" id="370622"/>
    <lineage>
        <taxon>Bacteria</taxon>
        <taxon>Pseudomonadati</taxon>
        <taxon>Pseudomonadota</taxon>
        <taxon>Alphaproteobacteria</taxon>
        <taxon>Hyphomicrobiales</taxon>
        <taxon>Aurantimonadaceae</taxon>
        <taxon>Aureimonas</taxon>
    </lineage>
</organism>
<dbReference type="InterPro" id="IPR000086">
    <property type="entry name" value="NUDIX_hydrolase_dom"/>
</dbReference>
<dbReference type="EMBL" id="JRFJ01000005">
    <property type="protein sequence ID" value="KHJ53709.1"/>
    <property type="molecule type" value="Genomic_DNA"/>
</dbReference>
<dbReference type="PANTHER" id="PTHR43046">
    <property type="entry name" value="GDP-MANNOSE MANNOSYL HYDROLASE"/>
    <property type="match status" value="1"/>
</dbReference>
<evidence type="ECO:0000256" key="2">
    <source>
        <dbReference type="ARBA" id="ARBA00022801"/>
    </source>
</evidence>
<dbReference type="RefSeq" id="WP_039195232.1">
    <property type="nucleotide sequence ID" value="NZ_JRFJ01000005.1"/>
</dbReference>
<comment type="caution">
    <text evidence="4">The sequence shown here is derived from an EMBL/GenBank/DDBJ whole genome shotgun (WGS) entry which is preliminary data.</text>
</comment>
<proteinExistence type="predicted"/>
<dbReference type="AlphaFoldDB" id="A0A0B1Q041"/>
<keyword evidence="2" id="KW-0378">Hydrolase</keyword>
<name>A0A0B1Q041_9HYPH</name>
<gene>
    <name evidence="4" type="ORF">LA66_17480</name>
</gene>
<dbReference type="OrthoDB" id="9761969at2"/>
<protein>
    <recommendedName>
        <fullName evidence="3">Nudix hydrolase domain-containing protein</fullName>
    </recommendedName>
</protein>
<reference evidence="4 5" key="1">
    <citation type="submission" date="2014-09" db="EMBL/GenBank/DDBJ databases">
        <title>Isolation and characterization of Aurantimonas altamirensis ON-56566 from clinical sample following a dog bite.</title>
        <authorList>
            <person name="Eshaghi A."/>
            <person name="Li A."/>
            <person name="Shahinas D."/>
            <person name="Bahn P."/>
            <person name="Kus J.V."/>
            <person name="Patel S.N."/>
        </authorList>
    </citation>
    <scope>NUCLEOTIDE SEQUENCE [LARGE SCALE GENOMIC DNA]</scope>
    <source>
        <strain evidence="4 5">ON-56566</strain>
    </source>
</reference>
<dbReference type="Gene3D" id="3.90.79.10">
    <property type="entry name" value="Nucleoside Triphosphate Pyrophosphohydrolase"/>
    <property type="match status" value="1"/>
</dbReference>
<sequence length="144" mass="15639">MSADAAWPRVGCDAAILKGDQLLLVCRRWGPPGGKVDAFETVVDATAREIREELGILITPGELLCVVDQIDRAEGHHWVAPIFRISHFEGAPAIMEPDALSDWGWFEVDALPDALTQATKQAVQRCGRRTRGAGLLRAADSPLV</sequence>
<dbReference type="Pfam" id="PF00293">
    <property type="entry name" value="NUDIX"/>
    <property type="match status" value="1"/>
</dbReference>
<dbReference type="PANTHER" id="PTHR43046:SF14">
    <property type="entry name" value="MUTT_NUDIX FAMILY PROTEIN"/>
    <property type="match status" value="1"/>
</dbReference>
<accession>A0A0B1Q041</accession>
<dbReference type="Proteomes" id="UP000030826">
    <property type="component" value="Unassembled WGS sequence"/>
</dbReference>
<dbReference type="STRING" id="370622.LA66_17480"/>
<evidence type="ECO:0000259" key="3">
    <source>
        <dbReference type="PROSITE" id="PS51462"/>
    </source>
</evidence>
<feature type="domain" description="Nudix hydrolase" evidence="3">
    <location>
        <begin position="7"/>
        <end position="129"/>
    </location>
</feature>
<evidence type="ECO:0000313" key="5">
    <source>
        <dbReference type="Proteomes" id="UP000030826"/>
    </source>
</evidence>
<evidence type="ECO:0000256" key="1">
    <source>
        <dbReference type="ARBA" id="ARBA00001946"/>
    </source>
</evidence>
<dbReference type="InterPro" id="IPR015797">
    <property type="entry name" value="NUDIX_hydrolase-like_dom_sf"/>
</dbReference>
<comment type="cofactor">
    <cofactor evidence="1">
        <name>Mg(2+)</name>
        <dbReference type="ChEBI" id="CHEBI:18420"/>
    </cofactor>
</comment>
<dbReference type="SUPFAM" id="SSF55811">
    <property type="entry name" value="Nudix"/>
    <property type="match status" value="1"/>
</dbReference>
<dbReference type="PROSITE" id="PS51462">
    <property type="entry name" value="NUDIX"/>
    <property type="match status" value="1"/>
</dbReference>
<evidence type="ECO:0000313" key="4">
    <source>
        <dbReference type="EMBL" id="KHJ53709.1"/>
    </source>
</evidence>